<name>A0A5B1CH64_9BACT</name>
<sequence>MNTLSISQLSTLRWDMATDAAAYAAHGFDGIGIYRPKLADYGLDQTIELLAETSLAVTSLSWAGGFTGSDGRPVLDAVNDAIGAVREAANLRAETLIVLAGGRNNHIRSHARRTLCDALLEISLAAESFGVQLSLEPIHPGCGDEWSFINDLQAALDIIETVGHPNLGMTLDTYHVGMDEDTLAWLPDVVPYLRLVQFGDGRHSPVGEMNRCLLGDGCIANQKIFDCLIDSGYSGPMEIELIGEDVENVGYDDVLEHARIFFDRMTGTVRS</sequence>
<dbReference type="EMBL" id="VRLW01000001">
    <property type="protein sequence ID" value="KAA1259896.1"/>
    <property type="molecule type" value="Genomic_DNA"/>
</dbReference>
<proteinExistence type="predicted"/>
<dbReference type="InterPro" id="IPR050312">
    <property type="entry name" value="IolE/XylAMocC-like"/>
</dbReference>
<organism evidence="2 3">
    <name type="scientific">Rubripirellula obstinata</name>
    <dbReference type="NCBI Taxonomy" id="406547"/>
    <lineage>
        <taxon>Bacteria</taxon>
        <taxon>Pseudomonadati</taxon>
        <taxon>Planctomycetota</taxon>
        <taxon>Planctomycetia</taxon>
        <taxon>Pirellulales</taxon>
        <taxon>Pirellulaceae</taxon>
        <taxon>Rubripirellula</taxon>
    </lineage>
</organism>
<dbReference type="SUPFAM" id="SSF51658">
    <property type="entry name" value="Xylose isomerase-like"/>
    <property type="match status" value="1"/>
</dbReference>
<dbReference type="AlphaFoldDB" id="A0A5B1CH64"/>
<dbReference type="PANTHER" id="PTHR12110:SF52">
    <property type="entry name" value="XYLOSE ISOMERASE"/>
    <property type="match status" value="1"/>
</dbReference>
<dbReference type="InterPro" id="IPR013022">
    <property type="entry name" value="Xyl_isomerase-like_TIM-brl"/>
</dbReference>
<evidence type="ECO:0000313" key="2">
    <source>
        <dbReference type="EMBL" id="KAA1259896.1"/>
    </source>
</evidence>
<dbReference type="RefSeq" id="WP_068260966.1">
    <property type="nucleotide sequence ID" value="NZ_LWSK01000020.1"/>
</dbReference>
<reference evidence="2 3" key="1">
    <citation type="submission" date="2019-08" db="EMBL/GenBank/DDBJ databases">
        <title>Deep-cultivation of Planctomycetes and their phenomic and genomic characterization uncovers novel biology.</title>
        <authorList>
            <person name="Wiegand S."/>
            <person name="Jogler M."/>
            <person name="Boedeker C."/>
            <person name="Pinto D."/>
            <person name="Vollmers J."/>
            <person name="Rivas-Marin E."/>
            <person name="Kohn T."/>
            <person name="Peeters S.H."/>
            <person name="Heuer A."/>
            <person name="Rast P."/>
            <person name="Oberbeckmann S."/>
            <person name="Bunk B."/>
            <person name="Jeske O."/>
            <person name="Meyerdierks A."/>
            <person name="Storesund J.E."/>
            <person name="Kallscheuer N."/>
            <person name="Luecker S."/>
            <person name="Lage O.M."/>
            <person name="Pohl T."/>
            <person name="Merkel B.J."/>
            <person name="Hornburger P."/>
            <person name="Mueller R.-W."/>
            <person name="Bruemmer F."/>
            <person name="Labrenz M."/>
            <person name="Spormann A.M."/>
            <person name="Op Den Camp H."/>
            <person name="Overmann J."/>
            <person name="Amann R."/>
            <person name="Jetten M.S.M."/>
            <person name="Mascher T."/>
            <person name="Medema M.H."/>
            <person name="Devos D.P."/>
            <person name="Kaster A.-K."/>
            <person name="Ovreas L."/>
            <person name="Rohde M."/>
            <person name="Galperin M.Y."/>
            <person name="Jogler C."/>
        </authorList>
    </citation>
    <scope>NUCLEOTIDE SEQUENCE [LARGE SCALE GENOMIC DNA]</scope>
    <source>
        <strain evidence="2 3">LF1</strain>
    </source>
</reference>
<evidence type="ECO:0000313" key="3">
    <source>
        <dbReference type="Proteomes" id="UP000322699"/>
    </source>
</evidence>
<gene>
    <name evidence="2" type="primary">iolI</name>
    <name evidence="2" type="ORF">LF1_24330</name>
</gene>
<dbReference type="Proteomes" id="UP000322699">
    <property type="component" value="Unassembled WGS sequence"/>
</dbReference>
<keyword evidence="2" id="KW-0413">Isomerase</keyword>
<dbReference type="EC" id="5.3.99.-" evidence="2"/>
<evidence type="ECO:0000259" key="1">
    <source>
        <dbReference type="Pfam" id="PF01261"/>
    </source>
</evidence>
<dbReference type="InterPro" id="IPR036237">
    <property type="entry name" value="Xyl_isomerase-like_sf"/>
</dbReference>
<feature type="domain" description="Xylose isomerase-like TIM barrel" evidence="1">
    <location>
        <begin position="21"/>
        <end position="254"/>
    </location>
</feature>
<keyword evidence="3" id="KW-1185">Reference proteome</keyword>
<protein>
    <submittedName>
        <fullName evidence="2">Inosose isomerase</fullName>
        <ecNumber evidence="2">5.3.99.-</ecNumber>
    </submittedName>
</protein>
<dbReference type="OrthoDB" id="9782626at2"/>
<accession>A0A5B1CH64</accession>
<dbReference type="Gene3D" id="3.20.20.150">
    <property type="entry name" value="Divalent-metal-dependent TIM barrel enzymes"/>
    <property type="match status" value="1"/>
</dbReference>
<comment type="caution">
    <text evidence="2">The sequence shown here is derived from an EMBL/GenBank/DDBJ whole genome shotgun (WGS) entry which is preliminary data.</text>
</comment>
<dbReference type="PANTHER" id="PTHR12110">
    <property type="entry name" value="HYDROXYPYRUVATE ISOMERASE"/>
    <property type="match status" value="1"/>
</dbReference>
<dbReference type="Pfam" id="PF01261">
    <property type="entry name" value="AP_endonuc_2"/>
    <property type="match status" value="1"/>
</dbReference>
<dbReference type="GO" id="GO:0016853">
    <property type="term" value="F:isomerase activity"/>
    <property type="evidence" value="ECO:0007669"/>
    <property type="project" value="UniProtKB-KW"/>
</dbReference>